<sequence>MVLSDAPQSMDQHMESASDDDQDDHFISTEVHPSDRTRQTDRAVYRIDPRMSCKELKLDPRHAVRIDRTEARPSRPIRQARTDDRAIINFECTDSDSDRSFSFLVRLGRTACTGGRTDGLTDYFDPILEFNHQEFSKATILKLSDDLSHIWSSSVHEKLHSGRADHPAHVLVLTAGCATEYIESGQNCYDQYRVVQKPMVLSDAPQSMDQHMESASDDDQDDHFISTEVHPSDRTRQTDRAVYRIDPRMSGKELKLDPRHAVRTGRTEARPSRPIRQARTDDRAIINFECTDSDSDRSFSFFVRLGRTACTGGRTDGLTDYFDPILEFNHQEFSKATILKLSYDLSHIWSSSVREKLHSGRADRPAHVLVLTEGCATEYIESGQK</sequence>
<feature type="region of interest" description="Disordered" evidence="1">
    <location>
        <begin position="257"/>
        <end position="276"/>
    </location>
</feature>
<feature type="compositionally biased region" description="Basic and acidic residues" evidence="1">
    <location>
        <begin position="24"/>
        <end position="40"/>
    </location>
</feature>
<comment type="caution">
    <text evidence="2">The sequence shown here is derived from an EMBL/GenBank/DDBJ whole genome shotgun (WGS) entry which is preliminary data.</text>
</comment>
<dbReference type="EMBL" id="QGKY02000164">
    <property type="protein sequence ID" value="KAF2592273.1"/>
    <property type="molecule type" value="Genomic_DNA"/>
</dbReference>
<reference evidence="2" key="1">
    <citation type="submission" date="2019-12" db="EMBL/GenBank/DDBJ databases">
        <title>Genome sequencing and annotation of Brassica cretica.</title>
        <authorList>
            <person name="Studholme D.J."/>
            <person name="Sarris P.F."/>
        </authorList>
    </citation>
    <scope>NUCLEOTIDE SEQUENCE</scope>
    <source>
        <strain evidence="2">PFS-102/07</strain>
        <tissue evidence="2">Leaf</tissue>
    </source>
</reference>
<gene>
    <name evidence="2" type="ORF">F2Q70_00042847</name>
</gene>
<organism evidence="2">
    <name type="scientific">Brassica cretica</name>
    <name type="common">Mustard</name>
    <dbReference type="NCBI Taxonomy" id="69181"/>
    <lineage>
        <taxon>Eukaryota</taxon>
        <taxon>Viridiplantae</taxon>
        <taxon>Streptophyta</taxon>
        <taxon>Embryophyta</taxon>
        <taxon>Tracheophyta</taxon>
        <taxon>Spermatophyta</taxon>
        <taxon>Magnoliopsida</taxon>
        <taxon>eudicotyledons</taxon>
        <taxon>Gunneridae</taxon>
        <taxon>Pentapetalae</taxon>
        <taxon>rosids</taxon>
        <taxon>malvids</taxon>
        <taxon>Brassicales</taxon>
        <taxon>Brassicaceae</taxon>
        <taxon>Brassiceae</taxon>
        <taxon>Brassica</taxon>
    </lineage>
</organism>
<accession>A0A8S9KFQ0</accession>
<protein>
    <submittedName>
        <fullName evidence="2">Uncharacterized protein</fullName>
    </submittedName>
</protein>
<evidence type="ECO:0000256" key="1">
    <source>
        <dbReference type="SAM" id="MobiDB-lite"/>
    </source>
</evidence>
<feature type="region of interest" description="Disordered" evidence="1">
    <location>
        <begin position="1"/>
        <end position="40"/>
    </location>
</feature>
<name>A0A8S9KFQ0_BRACR</name>
<feature type="compositionally biased region" description="Polar residues" evidence="1">
    <location>
        <begin position="1"/>
        <end position="11"/>
    </location>
</feature>
<dbReference type="AlphaFoldDB" id="A0A8S9KFQ0"/>
<evidence type="ECO:0000313" key="2">
    <source>
        <dbReference type="EMBL" id="KAF2592273.1"/>
    </source>
</evidence>
<feature type="compositionally biased region" description="Basic and acidic residues" evidence="1">
    <location>
        <begin position="257"/>
        <end position="271"/>
    </location>
</feature>
<proteinExistence type="predicted"/>